<evidence type="ECO:0000256" key="1">
    <source>
        <dbReference type="SAM" id="MobiDB-lite"/>
    </source>
</evidence>
<proteinExistence type="predicted"/>
<feature type="region of interest" description="Disordered" evidence="1">
    <location>
        <begin position="53"/>
        <end position="120"/>
    </location>
</feature>
<evidence type="ECO:0000313" key="2">
    <source>
        <dbReference type="EMBL" id="KMM67185.1"/>
    </source>
</evidence>
<feature type="compositionally biased region" description="Basic and acidic residues" evidence="1">
    <location>
        <begin position="72"/>
        <end position="104"/>
    </location>
</feature>
<dbReference type="EMBL" id="DS268110">
    <property type="protein sequence ID" value="KMM67185.1"/>
    <property type="molecule type" value="Genomic_DNA"/>
</dbReference>
<evidence type="ECO:0000313" key="3">
    <source>
        <dbReference type="Proteomes" id="UP000054567"/>
    </source>
</evidence>
<reference evidence="3" key="2">
    <citation type="journal article" date="2009" name="Genome Res.">
        <title>Comparative genomic analyses of the human fungal pathogens Coccidioides and their relatives.</title>
        <authorList>
            <person name="Sharpton T.J."/>
            <person name="Stajich J.E."/>
            <person name="Rounsley S.D."/>
            <person name="Gardner M.J."/>
            <person name="Wortman J.R."/>
            <person name="Jordar V.S."/>
            <person name="Maiti R."/>
            <person name="Kodira C.D."/>
            <person name="Neafsey D.E."/>
            <person name="Zeng Q."/>
            <person name="Hung C.-Y."/>
            <person name="McMahan C."/>
            <person name="Muszewska A."/>
            <person name="Grynberg M."/>
            <person name="Mandel M.A."/>
            <person name="Kellner E.M."/>
            <person name="Barker B.M."/>
            <person name="Galgiani J.N."/>
            <person name="Orbach M.J."/>
            <person name="Kirkland T.N."/>
            <person name="Cole G.T."/>
            <person name="Henn M.R."/>
            <person name="Birren B.W."/>
            <person name="Taylor J.W."/>
        </authorList>
    </citation>
    <scope>NUCLEOTIDE SEQUENCE [LARGE SCALE GENOMIC DNA]</scope>
    <source>
        <strain evidence="3">RMSCC 3488</strain>
    </source>
</reference>
<reference evidence="3" key="3">
    <citation type="journal article" date="2010" name="Genome Res.">
        <title>Population genomic sequencing of Coccidioides fungi reveals recent hybridization and transposon control.</title>
        <authorList>
            <person name="Neafsey D.E."/>
            <person name="Barker B.M."/>
            <person name="Sharpton T.J."/>
            <person name="Stajich J.E."/>
            <person name="Park D.J."/>
            <person name="Whiston E."/>
            <person name="Hung C.-Y."/>
            <person name="McMahan C."/>
            <person name="White J."/>
            <person name="Sykes S."/>
            <person name="Heiman D."/>
            <person name="Young S."/>
            <person name="Zeng Q."/>
            <person name="Abouelleil A."/>
            <person name="Aftuck L."/>
            <person name="Bessette D."/>
            <person name="Brown A."/>
            <person name="FitzGerald M."/>
            <person name="Lui A."/>
            <person name="Macdonald J.P."/>
            <person name="Priest M."/>
            <person name="Orbach M.J."/>
            <person name="Galgiani J.N."/>
            <person name="Kirkland T.N."/>
            <person name="Cole G.T."/>
            <person name="Birren B.W."/>
            <person name="Henn M.R."/>
            <person name="Taylor J.W."/>
            <person name="Rounsley S.D."/>
        </authorList>
    </citation>
    <scope>NUCLEOTIDE SEQUENCE [LARGE SCALE GENOMIC DNA]</scope>
    <source>
        <strain evidence="3">RMSCC 3488</strain>
    </source>
</reference>
<protein>
    <submittedName>
        <fullName evidence="2">Uncharacterized protein</fullName>
    </submittedName>
</protein>
<reference evidence="2 3" key="1">
    <citation type="submission" date="2007-06" db="EMBL/GenBank/DDBJ databases">
        <title>The Genome Sequence of Coccidioides posadasii RMSCC_3488.</title>
        <authorList>
            <consortium name="Coccidioides Genome Resources Consortium"/>
            <consortium name="The Broad Institute Genome Sequencing Platform"/>
            <person name="Henn M.R."/>
            <person name="Sykes S."/>
            <person name="Young S."/>
            <person name="Jaffe D."/>
            <person name="Berlin A."/>
            <person name="Alvarez P."/>
            <person name="Butler J."/>
            <person name="Gnerre S."/>
            <person name="Grabherr M."/>
            <person name="Mauceli E."/>
            <person name="Brockman W."/>
            <person name="Kodira C."/>
            <person name="Alvarado L."/>
            <person name="Zeng Q."/>
            <person name="Crawford M."/>
            <person name="Antoine C."/>
            <person name="Devon K."/>
            <person name="Galgiani J."/>
            <person name="Orsborn K."/>
            <person name="Lewis M.L."/>
            <person name="Nusbaum C."/>
            <person name="Galagan J."/>
            <person name="Birren B."/>
        </authorList>
    </citation>
    <scope>NUCLEOTIDE SEQUENCE [LARGE SCALE GENOMIC DNA]</scope>
    <source>
        <strain evidence="2 3">RMSCC 3488</strain>
    </source>
</reference>
<gene>
    <name evidence="2" type="ORF">CPAG_03520</name>
</gene>
<dbReference type="Proteomes" id="UP000054567">
    <property type="component" value="Unassembled WGS sequence"/>
</dbReference>
<sequence length="120" mass="13189">MRAVGGNASGKGVTRGGGACWACRAGSCAPIEQLRLVLRQLCVVGKKGEGTVLGQRRWDEGRRLGGKKKRFGGGERKRKEGRKEERERKEGRESGKGKERGEKRQKGKKKEPGESLSVQR</sequence>
<accession>A0A0J6FD63</accession>
<organism evidence="2 3">
    <name type="scientific">Coccidioides posadasii RMSCC 3488</name>
    <dbReference type="NCBI Taxonomy" id="454284"/>
    <lineage>
        <taxon>Eukaryota</taxon>
        <taxon>Fungi</taxon>
        <taxon>Dikarya</taxon>
        <taxon>Ascomycota</taxon>
        <taxon>Pezizomycotina</taxon>
        <taxon>Eurotiomycetes</taxon>
        <taxon>Eurotiomycetidae</taxon>
        <taxon>Onygenales</taxon>
        <taxon>Onygenaceae</taxon>
        <taxon>Coccidioides</taxon>
    </lineage>
</organism>
<name>A0A0J6FD63_COCPO</name>
<dbReference type="AlphaFoldDB" id="A0A0J6FD63"/>
<dbReference type="VEuPathDB" id="FungiDB:CPAG_03520"/>